<dbReference type="RefSeq" id="WP_063357299.1">
    <property type="nucleotide sequence ID" value="NZ_AQHB01000035.1"/>
</dbReference>
<evidence type="ECO:0008006" key="3">
    <source>
        <dbReference type="Google" id="ProtNLM"/>
    </source>
</evidence>
<organism evidence="1 2">
    <name type="scientific">Pseudoalteromonas luteoviolacea DSM 6061</name>
    <dbReference type="NCBI Taxonomy" id="1365250"/>
    <lineage>
        <taxon>Bacteria</taxon>
        <taxon>Pseudomonadati</taxon>
        <taxon>Pseudomonadota</taxon>
        <taxon>Gammaproteobacteria</taxon>
        <taxon>Alteromonadales</taxon>
        <taxon>Pseudoalteromonadaceae</taxon>
        <taxon>Pseudoalteromonas</taxon>
    </lineage>
</organism>
<proteinExistence type="predicted"/>
<protein>
    <recommendedName>
        <fullName evidence="3">Lipoprotein</fullName>
    </recommendedName>
</protein>
<reference evidence="1 2" key="1">
    <citation type="submission" date="2013-07" db="EMBL/GenBank/DDBJ databases">
        <title>Comparative Genomic and Metabolomic Analysis of Twelve Strains of Pseudoalteromonas luteoviolacea.</title>
        <authorList>
            <person name="Vynne N.G."/>
            <person name="Mansson M."/>
            <person name="Gram L."/>
        </authorList>
    </citation>
    <scope>NUCLEOTIDE SEQUENCE [LARGE SCALE GENOMIC DNA]</scope>
    <source>
        <strain evidence="1 2">DSM 6061</strain>
    </source>
</reference>
<accession>A0A166XRG6</accession>
<dbReference type="EMBL" id="AUYB01000093">
    <property type="protein sequence ID" value="KZN40714.1"/>
    <property type="molecule type" value="Genomic_DNA"/>
</dbReference>
<dbReference type="Proteomes" id="UP000076643">
    <property type="component" value="Unassembled WGS sequence"/>
</dbReference>
<sequence>MKAQKLKYTTIAAGLVWLGGCAELSNNRASDQAEEVELQALLAQAKSEKDYRFLVFASRRLVIPGFEEQKAEQLKAQCGVRYWRSEGDVLYPSQARSSRVAKYQFASDYNQVIYTLCRQVN</sequence>
<dbReference type="PATRIC" id="fig|1365250.3.peg.1492"/>
<evidence type="ECO:0000313" key="1">
    <source>
        <dbReference type="EMBL" id="KZN40714.1"/>
    </source>
</evidence>
<comment type="caution">
    <text evidence="1">The sequence shown here is derived from an EMBL/GenBank/DDBJ whole genome shotgun (WGS) entry which is preliminary data.</text>
</comment>
<gene>
    <name evidence="1" type="ORF">N475_11340</name>
</gene>
<keyword evidence="2" id="KW-1185">Reference proteome</keyword>
<dbReference type="PROSITE" id="PS51257">
    <property type="entry name" value="PROKAR_LIPOPROTEIN"/>
    <property type="match status" value="1"/>
</dbReference>
<name>A0A166XRG6_9GAMM</name>
<evidence type="ECO:0000313" key="2">
    <source>
        <dbReference type="Proteomes" id="UP000076643"/>
    </source>
</evidence>
<dbReference type="AlphaFoldDB" id="A0A166XRG6"/>